<proteinExistence type="predicted"/>
<sequence length="690" mass="75758">MSDLFSLPEYSQQNELLHLERHSVTFTSGVPEPVARVVVDSPHVHGDSLFDYEIPEKFADVAVGSRVMVDFGSGRIQGFIVDRTDSTEYVSTLRPLRRVVSPHPVLDPLVYKLAQLVSRRQASSVSSCLRLAIPQRHARAEKNFLETEYVQSTAVNNEQTYPWDAYIGGLDFLENLRSVHSSQAVIYMRSIDRVIDTIEQALRTVLSQGQGAIFVVPTAQQAKTYASALARSLGIRVATVLSEQNPEERYRQFLEIKSGVTKLVIGTRSAAWMPVQNLGLVALLDDHHRAHIEPHSPYIHTRDLLALRSSVADCSFLALNYGPSVELAHMTTTHMQAIVPQARRDHGAGPQVLPASSLAYEGEHWSRMPSSVFTVARAGLERGDVAIIVPRTGYIPIIACARCRELATCHICDGTLTISGPDQPPRCSRCGTLIADFTCRHCHSHRLKPARIGSHRTAHEIGRAFRDTPIHVAGVGGSFSPSSAEHRIVISTPGQIPKPEHGYAAGIVLDAGFMLRSESLDAEVHFLRKLAHISTTIQPSVAGGQLLVVGDVPASLLLTVKNWDMHGWGIRALREREELSLPPAYVWTQVTGSIDALRHFLAIVQALAGDAGLASQQQSLAVLLGTGAEELIPGMRIVGPYPGEQDGDRQLYLSFPEHDRSVITEILSRAYRNVSLNKLGRIIIKMDTSV</sequence>
<accession>A0A1H2LKH6</accession>
<dbReference type="EMBL" id="LT629804">
    <property type="protein sequence ID" value="SDU81071.1"/>
    <property type="molecule type" value="Genomic_DNA"/>
</dbReference>
<keyword evidence="5" id="KW-0378">Hydrolase</keyword>
<dbReference type="InterPro" id="IPR042115">
    <property type="entry name" value="PriA_3primeBD_sf"/>
</dbReference>
<dbReference type="InterPro" id="IPR027417">
    <property type="entry name" value="P-loop_NTPase"/>
</dbReference>
<dbReference type="SUPFAM" id="SSF52540">
    <property type="entry name" value="P-loop containing nucleoside triphosphate hydrolases"/>
    <property type="match status" value="1"/>
</dbReference>
<dbReference type="OrthoDB" id="3177118at2"/>
<dbReference type="Gene3D" id="3.40.1440.60">
    <property type="entry name" value="PriA, 3(prime) DNA-binding domain"/>
    <property type="match status" value="1"/>
</dbReference>
<protein>
    <submittedName>
        <fullName evidence="5">Replication restart DNA helicase PriA</fullName>
    </submittedName>
</protein>
<evidence type="ECO:0000256" key="3">
    <source>
        <dbReference type="ARBA" id="ARBA00023125"/>
    </source>
</evidence>
<organism evidence="5 6">
    <name type="scientific">Arcanobacterium phocae</name>
    <dbReference type="NCBI Taxonomy" id="131112"/>
    <lineage>
        <taxon>Bacteria</taxon>
        <taxon>Bacillati</taxon>
        <taxon>Actinomycetota</taxon>
        <taxon>Actinomycetes</taxon>
        <taxon>Actinomycetales</taxon>
        <taxon>Actinomycetaceae</taxon>
        <taxon>Arcanobacterium</taxon>
    </lineage>
</organism>
<reference evidence="6" key="1">
    <citation type="submission" date="2016-10" db="EMBL/GenBank/DDBJ databases">
        <authorList>
            <person name="Varghese N."/>
            <person name="Submissions S."/>
        </authorList>
    </citation>
    <scope>NUCLEOTIDE SEQUENCE [LARGE SCALE GENOMIC DNA]</scope>
    <source>
        <strain evidence="6">DSM 10002</strain>
    </source>
</reference>
<keyword evidence="6" id="KW-1185">Reference proteome</keyword>
<keyword evidence="3" id="KW-0238">DNA-binding</keyword>
<evidence type="ECO:0000259" key="4">
    <source>
        <dbReference type="Pfam" id="PF17764"/>
    </source>
</evidence>
<dbReference type="GO" id="GO:0006270">
    <property type="term" value="P:DNA replication initiation"/>
    <property type="evidence" value="ECO:0007669"/>
    <property type="project" value="TreeGrafter"/>
</dbReference>
<keyword evidence="2" id="KW-0067">ATP-binding</keyword>
<evidence type="ECO:0000256" key="2">
    <source>
        <dbReference type="ARBA" id="ARBA00022840"/>
    </source>
</evidence>
<dbReference type="PANTHER" id="PTHR30580">
    <property type="entry name" value="PRIMOSOMAL PROTEIN N"/>
    <property type="match status" value="1"/>
</dbReference>
<dbReference type="GO" id="GO:0003677">
    <property type="term" value="F:DNA binding"/>
    <property type="evidence" value="ECO:0007669"/>
    <property type="project" value="UniProtKB-KW"/>
</dbReference>
<dbReference type="STRING" id="131112.SAMN04489737_1401"/>
<dbReference type="GO" id="GO:0006310">
    <property type="term" value="P:DNA recombination"/>
    <property type="evidence" value="ECO:0007669"/>
    <property type="project" value="TreeGrafter"/>
</dbReference>
<dbReference type="Proteomes" id="UP000214355">
    <property type="component" value="Chromosome I"/>
</dbReference>
<gene>
    <name evidence="5" type="ORF">SAMN04489737_1401</name>
</gene>
<keyword evidence="5" id="KW-0347">Helicase</keyword>
<evidence type="ECO:0000313" key="5">
    <source>
        <dbReference type="EMBL" id="SDU81071.1"/>
    </source>
</evidence>
<feature type="domain" description="Primosomal protein N' 3' DNA-binding" evidence="4">
    <location>
        <begin position="36"/>
        <end position="134"/>
    </location>
</feature>
<name>A0A1H2LKH6_9ACTO</name>
<evidence type="ECO:0000256" key="1">
    <source>
        <dbReference type="ARBA" id="ARBA00022741"/>
    </source>
</evidence>
<dbReference type="GeneID" id="65345131"/>
<dbReference type="InterPro" id="IPR041222">
    <property type="entry name" value="PriA_3primeBD"/>
</dbReference>
<dbReference type="GO" id="GO:0043138">
    <property type="term" value="F:3'-5' DNA helicase activity"/>
    <property type="evidence" value="ECO:0007669"/>
    <property type="project" value="TreeGrafter"/>
</dbReference>
<dbReference type="Pfam" id="PF17764">
    <property type="entry name" value="PriA_3primeBD"/>
    <property type="match status" value="1"/>
</dbReference>
<evidence type="ECO:0000313" key="6">
    <source>
        <dbReference type="Proteomes" id="UP000214355"/>
    </source>
</evidence>
<dbReference type="Gene3D" id="3.40.50.300">
    <property type="entry name" value="P-loop containing nucleotide triphosphate hydrolases"/>
    <property type="match status" value="1"/>
</dbReference>
<dbReference type="AlphaFoldDB" id="A0A1H2LKH6"/>
<dbReference type="RefSeq" id="WP_091281498.1">
    <property type="nucleotide sequence ID" value="NZ_LT629804.1"/>
</dbReference>
<dbReference type="GO" id="GO:0005524">
    <property type="term" value="F:ATP binding"/>
    <property type="evidence" value="ECO:0007669"/>
    <property type="project" value="UniProtKB-KW"/>
</dbReference>
<dbReference type="GO" id="GO:0006302">
    <property type="term" value="P:double-strand break repair"/>
    <property type="evidence" value="ECO:0007669"/>
    <property type="project" value="TreeGrafter"/>
</dbReference>
<keyword evidence="1" id="KW-0547">Nucleotide-binding</keyword>
<dbReference type="PANTHER" id="PTHR30580:SF0">
    <property type="entry name" value="PRIMOSOMAL PROTEIN N"/>
    <property type="match status" value="1"/>
</dbReference>